<feature type="region of interest" description="Disordered" evidence="1">
    <location>
        <begin position="172"/>
        <end position="212"/>
    </location>
</feature>
<proteinExistence type="predicted"/>
<comment type="caution">
    <text evidence="2">The sequence shown here is derived from an EMBL/GenBank/DDBJ whole genome shotgun (WGS) entry which is preliminary data.</text>
</comment>
<organism evidence="2 3">
    <name type="scientific">Peronospora destructor</name>
    <dbReference type="NCBI Taxonomy" id="86335"/>
    <lineage>
        <taxon>Eukaryota</taxon>
        <taxon>Sar</taxon>
        <taxon>Stramenopiles</taxon>
        <taxon>Oomycota</taxon>
        <taxon>Peronosporomycetes</taxon>
        <taxon>Peronosporales</taxon>
        <taxon>Peronosporaceae</taxon>
        <taxon>Peronospora</taxon>
    </lineage>
</organism>
<gene>
    <name evidence="2" type="ORF">PDE001_LOCUS12075</name>
</gene>
<sequence length="287" mass="31195">MAASFPLCASFIELDLCLEKLMEISFEQNDRYGSSVLEQVVISAPSPPLATGPAAISNSASVSPDLTGWTVKRRRWTLRDESAPSQQRKGNPKTVGGNRSNSSTLTPVTVARPALANAKGGKTTSVRRKKSAVKSHGTVSTHASLHDKASAANRHFTQSRAIFEALMNDSGEETKCEASDTEDLVPQPPMVSSLRNHLSSSGATERGEIPQDNLLLQRDIDIDMDDMDELQIDSGSDMAISDNGVTSNNRGDDAHQYSEEQSSQEIRIIHDTLLELEDEKMEITPKT</sequence>
<dbReference type="AlphaFoldDB" id="A0AAV0VDH4"/>
<evidence type="ECO:0000256" key="1">
    <source>
        <dbReference type="SAM" id="MobiDB-lite"/>
    </source>
</evidence>
<name>A0AAV0VDH4_9STRA</name>
<reference evidence="2" key="1">
    <citation type="submission" date="2022-12" db="EMBL/GenBank/DDBJ databases">
        <authorList>
            <person name="Webb A."/>
        </authorList>
    </citation>
    <scope>NUCLEOTIDE SEQUENCE</scope>
    <source>
        <strain evidence="2">Pd1</strain>
    </source>
</reference>
<feature type="region of interest" description="Disordered" evidence="1">
    <location>
        <begin position="77"/>
        <end position="152"/>
    </location>
</feature>
<dbReference type="EMBL" id="CANTFM010002676">
    <property type="protein sequence ID" value="CAI5747146.1"/>
    <property type="molecule type" value="Genomic_DNA"/>
</dbReference>
<evidence type="ECO:0000313" key="2">
    <source>
        <dbReference type="EMBL" id="CAI5747146.1"/>
    </source>
</evidence>
<keyword evidence="3" id="KW-1185">Reference proteome</keyword>
<accession>A0AAV0VDH4</accession>
<evidence type="ECO:0000313" key="3">
    <source>
        <dbReference type="Proteomes" id="UP001162029"/>
    </source>
</evidence>
<feature type="region of interest" description="Disordered" evidence="1">
    <location>
        <begin position="234"/>
        <end position="265"/>
    </location>
</feature>
<protein>
    <submittedName>
        <fullName evidence="2">Uncharacterized protein</fullName>
    </submittedName>
</protein>
<feature type="compositionally biased region" description="Polar residues" evidence="1">
    <location>
        <begin position="193"/>
        <end position="203"/>
    </location>
</feature>
<dbReference type="Proteomes" id="UP001162029">
    <property type="component" value="Unassembled WGS sequence"/>
</dbReference>
<feature type="compositionally biased region" description="Polar residues" evidence="1">
    <location>
        <begin position="97"/>
        <end position="107"/>
    </location>
</feature>